<protein>
    <submittedName>
        <fullName evidence="1">Uncharacterized protein</fullName>
    </submittedName>
</protein>
<dbReference type="EMBL" id="CM042012">
    <property type="protein sequence ID" value="KAI3750689.1"/>
    <property type="molecule type" value="Genomic_DNA"/>
</dbReference>
<reference evidence="1 2" key="2">
    <citation type="journal article" date="2022" name="Mol. Ecol. Resour.">
        <title>The genomes of chicory, endive, great burdock and yacon provide insights into Asteraceae paleo-polyploidization history and plant inulin production.</title>
        <authorList>
            <person name="Fan W."/>
            <person name="Wang S."/>
            <person name="Wang H."/>
            <person name="Wang A."/>
            <person name="Jiang F."/>
            <person name="Liu H."/>
            <person name="Zhao H."/>
            <person name="Xu D."/>
            <person name="Zhang Y."/>
        </authorList>
    </citation>
    <scope>NUCLEOTIDE SEQUENCE [LARGE SCALE GENOMIC DNA]</scope>
    <source>
        <strain evidence="2">cv. Punajuju</strain>
        <tissue evidence="1">Leaves</tissue>
    </source>
</reference>
<reference evidence="2" key="1">
    <citation type="journal article" date="2022" name="Mol. Ecol. Resour.">
        <title>The genomes of chicory, endive, great burdock and yacon provide insights into Asteraceae palaeo-polyploidization history and plant inulin production.</title>
        <authorList>
            <person name="Fan W."/>
            <person name="Wang S."/>
            <person name="Wang H."/>
            <person name="Wang A."/>
            <person name="Jiang F."/>
            <person name="Liu H."/>
            <person name="Zhao H."/>
            <person name="Xu D."/>
            <person name="Zhang Y."/>
        </authorList>
    </citation>
    <scope>NUCLEOTIDE SEQUENCE [LARGE SCALE GENOMIC DNA]</scope>
    <source>
        <strain evidence="2">cv. Punajuju</strain>
    </source>
</reference>
<proteinExistence type="predicted"/>
<sequence length="183" mass="20641">MKVVVITVAQIRYVSAFSFSPFSFSAIISAKWFLGLTGFLWIDGGFYSICSFYVDRTIRRRNGETIISILPEISINSPPKPHHHKCSLWLSEVEADKWSLLATEMLRADLEPLQESEESDSNIIVPGSKFMSKIFAWKDLKGFSVNDEPTSAVPEKFVAAKYSSVKVLPEYPSILHCPTKVLF</sequence>
<keyword evidence="2" id="KW-1185">Reference proteome</keyword>
<name>A0ACB9DVI6_CICIN</name>
<gene>
    <name evidence="1" type="ORF">L2E82_21431</name>
</gene>
<evidence type="ECO:0000313" key="1">
    <source>
        <dbReference type="EMBL" id="KAI3750689.1"/>
    </source>
</evidence>
<organism evidence="1 2">
    <name type="scientific">Cichorium intybus</name>
    <name type="common">Chicory</name>
    <dbReference type="NCBI Taxonomy" id="13427"/>
    <lineage>
        <taxon>Eukaryota</taxon>
        <taxon>Viridiplantae</taxon>
        <taxon>Streptophyta</taxon>
        <taxon>Embryophyta</taxon>
        <taxon>Tracheophyta</taxon>
        <taxon>Spermatophyta</taxon>
        <taxon>Magnoliopsida</taxon>
        <taxon>eudicotyledons</taxon>
        <taxon>Gunneridae</taxon>
        <taxon>Pentapetalae</taxon>
        <taxon>asterids</taxon>
        <taxon>campanulids</taxon>
        <taxon>Asterales</taxon>
        <taxon>Asteraceae</taxon>
        <taxon>Cichorioideae</taxon>
        <taxon>Cichorieae</taxon>
        <taxon>Cichoriinae</taxon>
        <taxon>Cichorium</taxon>
    </lineage>
</organism>
<dbReference type="Proteomes" id="UP001055811">
    <property type="component" value="Linkage Group LG04"/>
</dbReference>
<accession>A0ACB9DVI6</accession>
<comment type="caution">
    <text evidence="1">The sequence shown here is derived from an EMBL/GenBank/DDBJ whole genome shotgun (WGS) entry which is preliminary data.</text>
</comment>
<evidence type="ECO:0000313" key="2">
    <source>
        <dbReference type="Proteomes" id="UP001055811"/>
    </source>
</evidence>